<dbReference type="Gene3D" id="3.40.50.150">
    <property type="entry name" value="Vaccinia Virus protein VP39"/>
    <property type="match status" value="1"/>
</dbReference>
<comment type="caution">
    <text evidence="1">The sequence shown here is derived from an EMBL/GenBank/DDBJ whole genome shotgun (WGS) entry which is preliminary data.</text>
</comment>
<gene>
    <name evidence="1" type="ORF">GPECTOR_8g328</name>
</gene>
<keyword evidence="2" id="KW-1185">Reference proteome</keyword>
<protein>
    <submittedName>
        <fullName evidence="1">Uncharacterized protein</fullName>
    </submittedName>
</protein>
<accession>A0A150GT44</accession>
<dbReference type="EMBL" id="LSYV01000009">
    <property type="protein sequence ID" value="KXZ52954.1"/>
    <property type="molecule type" value="Genomic_DNA"/>
</dbReference>
<organism evidence="1 2">
    <name type="scientific">Gonium pectorale</name>
    <name type="common">Green alga</name>
    <dbReference type="NCBI Taxonomy" id="33097"/>
    <lineage>
        <taxon>Eukaryota</taxon>
        <taxon>Viridiplantae</taxon>
        <taxon>Chlorophyta</taxon>
        <taxon>core chlorophytes</taxon>
        <taxon>Chlorophyceae</taxon>
        <taxon>CS clade</taxon>
        <taxon>Chlamydomonadales</taxon>
        <taxon>Volvocaceae</taxon>
        <taxon>Gonium</taxon>
    </lineage>
</organism>
<dbReference type="Proteomes" id="UP000075714">
    <property type="component" value="Unassembled WGS sequence"/>
</dbReference>
<sequence>MLGGARDAAHDYCSVRQDLELYWPKVRSGGLMAGHDYVNASEAMAYNALDFSTCPNGTVHQGAVRGAVDEFFGALGLTVQTTQEAYWKSWLVFKP</sequence>
<dbReference type="PANTHER" id="PTHR37909">
    <property type="entry name" value="S-ADENOSYL-L-METHIONINE-DEPENDENT METHYLTRANSFERASES SUPERFAMILY PROTEIN"/>
    <property type="match status" value="1"/>
</dbReference>
<dbReference type="STRING" id="33097.A0A150GT44"/>
<evidence type="ECO:0000313" key="2">
    <source>
        <dbReference type="Proteomes" id="UP000075714"/>
    </source>
</evidence>
<dbReference type="AlphaFoldDB" id="A0A150GT44"/>
<proteinExistence type="predicted"/>
<dbReference type="PANTHER" id="PTHR37909:SF1">
    <property type="entry name" value="S-ADENOSYL-L-METHIONINE-DEPENDENT METHYLTRANSFERASES SUPERFAMILY PROTEIN"/>
    <property type="match status" value="1"/>
</dbReference>
<reference evidence="2" key="1">
    <citation type="journal article" date="2016" name="Nat. Commun.">
        <title>The Gonium pectorale genome demonstrates co-option of cell cycle regulation during the evolution of multicellularity.</title>
        <authorList>
            <person name="Hanschen E.R."/>
            <person name="Marriage T.N."/>
            <person name="Ferris P.J."/>
            <person name="Hamaji T."/>
            <person name="Toyoda A."/>
            <person name="Fujiyama A."/>
            <person name="Neme R."/>
            <person name="Noguchi H."/>
            <person name="Minakuchi Y."/>
            <person name="Suzuki M."/>
            <person name="Kawai-Toyooka H."/>
            <person name="Smith D.R."/>
            <person name="Sparks H."/>
            <person name="Anderson J."/>
            <person name="Bakaric R."/>
            <person name="Luria V."/>
            <person name="Karger A."/>
            <person name="Kirschner M.W."/>
            <person name="Durand P.M."/>
            <person name="Michod R.E."/>
            <person name="Nozaki H."/>
            <person name="Olson B.J."/>
        </authorList>
    </citation>
    <scope>NUCLEOTIDE SEQUENCE [LARGE SCALE GENOMIC DNA]</scope>
    <source>
        <strain evidence="2">NIES-2863</strain>
    </source>
</reference>
<evidence type="ECO:0000313" key="1">
    <source>
        <dbReference type="EMBL" id="KXZ52954.1"/>
    </source>
</evidence>
<name>A0A150GT44_GONPE</name>
<dbReference type="OrthoDB" id="186626at2759"/>
<dbReference type="InterPro" id="IPR029063">
    <property type="entry name" value="SAM-dependent_MTases_sf"/>
</dbReference>